<keyword evidence="1" id="KW-0472">Membrane</keyword>
<proteinExistence type="predicted"/>
<evidence type="ECO:0000313" key="3">
    <source>
        <dbReference type="Proteomes" id="UP001156601"/>
    </source>
</evidence>
<reference evidence="2" key="2">
    <citation type="submission" date="2023-01" db="EMBL/GenBank/DDBJ databases">
        <title>Draft genome sequence of Agaribacter marinus strain NBRC 110023.</title>
        <authorList>
            <person name="Sun Q."/>
            <person name="Mori K."/>
        </authorList>
    </citation>
    <scope>NUCLEOTIDE SEQUENCE</scope>
    <source>
        <strain evidence="2">NBRC 110023</strain>
    </source>
</reference>
<feature type="transmembrane region" description="Helical" evidence="1">
    <location>
        <begin position="40"/>
        <end position="63"/>
    </location>
</feature>
<accession>A0AA37SWB0</accession>
<dbReference type="EMBL" id="BSOT01000005">
    <property type="protein sequence ID" value="GLR70312.1"/>
    <property type="molecule type" value="Genomic_DNA"/>
</dbReference>
<sequence length="64" mass="7442">MVAARITNVINFIVVLPIKNRYAPKLSVKHNKCVFICKKYVLNMLICVFSYVKIYCSLNFPIFV</sequence>
<keyword evidence="1" id="KW-0812">Transmembrane</keyword>
<keyword evidence="1" id="KW-1133">Transmembrane helix</keyword>
<dbReference type="AlphaFoldDB" id="A0AA37SWB0"/>
<evidence type="ECO:0000313" key="2">
    <source>
        <dbReference type="EMBL" id="GLR70312.1"/>
    </source>
</evidence>
<reference evidence="2" key="1">
    <citation type="journal article" date="2014" name="Int. J. Syst. Evol. Microbiol.">
        <title>Complete genome sequence of Corynebacterium casei LMG S-19264T (=DSM 44701T), isolated from a smear-ripened cheese.</title>
        <authorList>
            <consortium name="US DOE Joint Genome Institute (JGI-PGF)"/>
            <person name="Walter F."/>
            <person name="Albersmeier A."/>
            <person name="Kalinowski J."/>
            <person name="Ruckert C."/>
        </authorList>
    </citation>
    <scope>NUCLEOTIDE SEQUENCE</scope>
    <source>
        <strain evidence="2">NBRC 110023</strain>
    </source>
</reference>
<comment type="caution">
    <text evidence="2">The sequence shown here is derived from an EMBL/GenBank/DDBJ whole genome shotgun (WGS) entry which is preliminary data.</text>
</comment>
<dbReference type="Proteomes" id="UP001156601">
    <property type="component" value="Unassembled WGS sequence"/>
</dbReference>
<name>A0AA37SWB0_9ALTE</name>
<evidence type="ECO:0000256" key="1">
    <source>
        <dbReference type="SAM" id="Phobius"/>
    </source>
</evidence>
<organism evidence="2 3">
    <name type="scientific">Agaribacter marinus</name>
    <dbReference type="NCBI Taxonomy" id="1431249"/>
    <lineage>
        <taxon>Bacteria</taxon>
        <taxon>Pseudomonadati</taxon>
        <taxon>Pseudomonadota</taxon>
        <taxon>Gammaproteobacteria</taxon>
        <taxon>Alteromonadales</taxon>
        <taxon>Alteromonadaceae</taxon>
        <taxon>Agaribacter</taxon>
    </lineage>
</organism>
<gene>
    <name evidence="2" type="ORF">GCM10007852_12200</name>
</gene>
<keyword evidence="3" id="KW-1185">Reference proteome</keyword>
<protein>
    <submittedName>
        <fullName evidence="2">Uncharacterized protein</fullName>
    </submittedName>
</protein>